<dbReference type="STRING" id="4097.A0A1S3Y7R6"/>
<sequence>MDSNPNKSSCLASDALITTLSNSIQALGRGFDVTSDIRLLYCKGAPGSRLVHLDEANRVDLLVPDGVSVLIPNVTADIECSVGMRSIEATPVCTFHEMAKYFNAMSNISGDVPLGSFNAMFNFTGSWQHDAAATKSLAMIGHVIPLYTVRIVKLDLLLRDEIKRAVPYSWDPTSLASTVSFSFDVKVLAHSICRSNAQGRVEAAALYSYLFIENYGTHIVTSATVGGRDVVYIKQHQSSPLSGSDIEDY</sequence>
<proteinExistence type="predicted"/>
<dbReference type="PaxDb" id="4097-A0A1S3Y7R6"/>
<dbReference type="OrthoDB" id="6150863at2759"/>
<dbReference type="InterPro" id="IPR044663">
    <property type="entry name" value="CAD1/NSL1-like"/>
</dbReference>
<dbReference type="GO" id="GO:0009626">
    <property type="term" value="P:plant-type hypersensitive response"/>
    <property type="evidence" value="ECO:0000318"/>
    <property type="project" value="GO_Central"/>
</dbReference>
<dbReference type="OMA" id="VTADIEC"/>
<dbReference type="PANTHER" id="PTHR33199">
    <property type="entry name" value="MACPF DOMAIN-CONTAINING PROTEIN CAD1"/>
    <property type="match status" value="1"/>
</dbReference>
<dbReference type="InterPro" id="IPR020864">
    <property type="entry name" value="MACPF"/>
</dbReference>
<dbReference type="Pfam" id="PF01823">
    <property type="entry name" value="MACPF"/>
    <property type="match status" value="1"/>
</dbReference>
<gene>
    <name evidence="2" type="primary">LOC107773332</name>
</gene>
<dbReference type="AlphaFoldDB" id="A0A1S3Y7R6"/>
<accession>A0A1S3Y7R6</accession>
<organism evidence="2">
    <name type="scientific">Nicotiana tabacum</name>
    <name type="common">Common tobacco</name>
    <dbReference type="NCBI Taxonomy" id="4097"/>
    <lineage>
        <taxon>Eukaryota</taxon>
        <taxon>Viridiplantae</taxon>
        <taxon>Streptophyta</taxon>
        <taxon>Embryophyta</taxon>
        <taxon>Tracheophyta</taxon>
        <taxon>Spermatophyta</taxon>
        <taxon>Magnoliopsida</taxon>
        <taxon>eudicotyledons</taxon>
        <taxon>Gunneridae</taxon>
        <taxon>Pentapetalae</taxon>
        <taxon>asterids</taxon>
        <taxon>lamiids</taxon>
        <taxon>Solanales</taxon>
        <taxon>Solanaceae</taxon>
        <taxon>Nicotianoideae</taxon>
        <taxon>Nicotianeae</taxon>
        <taxon>Nicotiana</taxon>
    </lineage>
</organism>
<dbReference type="KEGG" id="nta:107773332"/>
<dbReference type="PROSITE" id="PS51412">
    <property type="entry name" value="MACPF_2"/>
    <property type="match status" value="1"/>
</dbReference>
<dbReference type="GO" id="GO:2000031">
    <property type="term" value="P:regulation of salicylic acid mediated signaling pathway"/>
    <property type="evidence" value="ECO:0007669"/>
    <property type="project" value="InterPro"/>
</dbReference>
<evidence type="ECO:0000259" key="1">
    <source>
        <dbReference type="PROSITE" id="PS51412"/>
    </source>
</evidence>
<protein>
    <submittedName>
        <fullName evidence="2">MACPF domain-containing protein CAD1</fullName>
    </submittedName>
</protein>
<dbReference type="PANTHER" id="PTHR33199:SF3">
    <property type="entry name" value="MACPF DOMAIN-CONTAINING PROTEIN CAD1"/>
    <property type="match status" value="1"/>
</dbReference>
<feature type="domain" description="MACPF" evidence="1">
    <location>
        <begin position="6"/>
        <end position="249"/>
    </location>
</feature>
<feature type="non-terminal residue" evidence="2">
    <location>
        <position position="249"/>
    </location>
</feature>
<dbReference type="RefSeq" id="XP_016448245.1">
    <property type="nucleotide sequence ID" value="XM_016592759.1"/>
</dbReference>
<evidence type="ECO:0000313" key="2">
    <source>
        <dbReference type="RefSeq" id="XP_016448245.1"/>
    </source>
</evidence>
<reference evidence="2" key="1">
    <citation type="submission" date="2025-08" db="UniProtKB">
        <authorList>
            <consortium name="RefSeq"/>
        </authorList>
    </citation>
    <scope>IDENTIFICATION</scope>
</reference>
<name>A0A1S3Y7R6_TOBAC</name>